<sequence>MREAEETQLGAFRKITRFLVQHGVETHGITPTTIEQRTDLRINQFFWMWFAVNFNILAFSTGSAGPAFFGLGVRHSLGIIVVVDLITSMIPAYFALFGPKLGTRGVVQCRFSWGYYGSRIPSLFNACSTQGFLILNCIIGGQTLAAVSSNIDETLGIIIISVISLTVTFCGYKFIHWFESFAWVPSALAFPVLVGMAGRDLSLTTFPVKPSPSTASILSFSSMVASSIITWCTLTPDYGVYHVQSAPKLQIFLYVYLGFLLPTLAWHIIGAVFAAAAPGIPSWDAGFEGGTNVGGLLAAVLSPAGGFGKFLLFFIALSTSCACAPTMYTFGISFMAISSFFARIPRYIFVIVSEAILIPMAIIGAKQFYDTLVNILSVIGYWTSAFASIVLAEHFIFRRSFSSTAYPTQNWDKAKLLPPGIAAVLAFSCASAVMIPCINQKFYIGPIARAGLGDIGVFAGWCTAFVVYIPLRLIERRIWPAR</sequence>
<feature type="transmembrane region" description="Helical" evidence="8">
    <location>
        <begin position="154"/>
        <end position="174"/>
    </location>
</feature>
<feature type="transmembrane region" description="Helical" evidence="8">
    <location>
        <begin position="347"/>
        <end position="369"/>
    </location>
</feature>
<feature type="transmembrane region" description="Helical" evidence="8">
    <location>
        <begin position="253"/>
        <end position="277"/>
    </location>
</feature>
<evidence type="ECO:0000256" key="5">
    <source>
        <dbReference type="ARBA" id="ARBA00022989"/>
    </source>
</evidence>
<protein>
    <submittedName>
        <fullName evidence="9">Cytosine-purine permease</fullName>
    </submittedName>
</protein>
<dbReference type="GO" id="GO:0005886">
    <property type="term" value="C:plasma membrane"/>
    <property type="evidence" value="ECO:0007669"/>
    <property type="project" value="TreeGrafter"/>
</dbReference>
<proteinExistence type="inferred from homology"/>
<dbReference type="InterPro" id="IPR026030">
    <property type="entry name" value="Pur-cyt_permease_Fcy2/21/22"/>
</dbReference>
<accession>A0A9P6JPA2</accession>
<evidence type="ECO:0000313" key="9">
    <source>
        <dbReference type="EMBL" id="KAF9527464.1"/>
    </source>
</evidence>
<comment type="caution">
    <text evidence="9">The sequence shown here is derived from an EMBL/GenBank/DDBJ whole genome shotgun (WGS) entry which is preliminary data.</text>
</comment>
<keyword evidence="6 7" id="KW-0472">Membrane</keyword>
<dbReference type="PANTHER" id="PTHR31806:SF5">
    <property type="entry name" value="PURINE-CYTOSINE PERMEASE FCY21"/>
    <property type="match status" value="1"/>
</dbReference>
<evidence type="ECO:0000256" key="3">
    <source>
        <dbReference type="ARBA" id="ARBA00022448"/>
    </source>
</evidence>
<reference evidence="9" key="1">
    <citation type="submission" date="2020-11" db="EMBL/GenBank/DDBJ databases">
        <authorList>
            <consortium name="DOE Joint Genome Institute"/>
            <person name="Ahrendt S."/>
            <person name="Riley R."/>
            <person name="Andreopoulos W."/>
            <person name="Labutti K."/>
            <person name="Pangilinan J."/>
            <person name="Ruiz-Duenas F.J."/>
            <person name="Barrasa J.M."/>
            <person name="Sanchez-Garcia M."/>
            <person name="Camarero S."/>
            <person name="Miyauchi S."/>
            <person name="Serrano A."/>
            <person name="Linde D."/>
            <person name="Babiker R."/>
            <person name="Drula E."/>
            <person name="Ayuso-Fernandez I."/>
            <person name="Pacheco R."/>
            <person name="Padilla G."/>
            <person name="Ferreira P."/>
            <person name="Barriuso J."/>
            <person name="Kellner H."/>
            <person name="Castanera R."/>
            <person name="Alfaro M."/>
            <person name="Ramirez L."/>
            <person name="Pisabarro A.G."/>
            <person name="Kuo A."/>
            <person name="Tritt A."/>
            <person name="Lipzen A."/>
            <person name="He G."/>
            <person name="Yan M."/>
            <person name="Ng V."/>
            <person name="Cullen D."/>
            <person name="Martin F."/>
            <person name="Rosso M.-N."/>
            <person name="Henrissat B."/>
            <person name="Hibbett D."/>
            <person name="Martinez A.T."/>
            <person name="Grigoriev I.V."/>
        </authorList>
    </citation>
    <scope>NUCLEOTIDE SEQUENCE</scope>
    <source>
        <strain evidence="9">CBS 506.95</strain>
    </source>
</reference>
<feature type="transmembrane region" description="Helical" evidence="8">
    <location>
        <begin position="46"/>
        <end position="71"/>
    </location>
</feature>
<evidence type="ECO:0000256" key="4">
    <source>
        <dbReference type="ARBA" id="ARBA00022692"/>
    </source>
</evidence>
<dbReference type="GO" id="GO:0022857">
    <property type="term" value="F:transmembrane transporter activity"/>
    <property type="evidence" value="ECO:0007669"/>
    <property type="project" value="InterPro"/>
</dbReference>
<gene>
    <name evidence="9" type="ORF">CPB83DRAFT_768495</name>
</gene>
<feature type="transmembrane region" description="Helical" evidence="8">
    <location>
        <begin position="218"/>
        <end position="241"/>
    </location>
</feature>
<keyword evidence="3 7" id="KW-0813">Transport</keyword>
<feature type="transmembrane region" description="Helical" evidence="8">
    <location>
        <begin position="77"/>
        <end position="99"/>
    </location>
</feature>
<evidence type="ECO:0000256" key="2">
    <source>
        <dbReference type="ARBA" id="ARBA00008974"/>
    </source>
</evidence>
<evidence type="ECO:0000313" key="10">
    <source>
        <dbReference type="Proteomes" id="UP000807306"/>
    </source>
</evidence>
<evidence type="ECO:0000256" key="6">
    <source>
        <dbReference type="ARBA" id="ARBA00023136"/>
    </source>
</evidence>
<evidence type="ECO:0000256" key="1">
    <source>
        <dbReference type="ARBA" id="ARBA00004141"/>
    </source>
</evidence>
<feature type="transmembrane region" description="Helical" evidence="8">
    <location>
        <begin position="455"/>
        <end position="474"/>
    </location>
</feature>
<evidence type="ECO:0000256" key="7">
    <source>
        <dbReference type="PIRNR" id="PIRNR002744"/>
    </source>
</evidence>
<feature type="transmembrane region" description="Helical" evidence="8">
    <location>
        <begin position="310"/>
        <end position="335"/>
    </location>
</feature>
<dbReference type="AlphaFoldDB" id="A0A9P6JPA2"/>
<dbReference type="Pfam" id="PF02133">
    <property type="entry name" value="Transp_cyt_pur"/>
    <property type="match status" value="1"/>
</dbReference>
<dbReference type="Proteomes" id="UP000807306">
    <property type="component" value="Unassembled WGS sequence"/>
</dbReference>
<dbReference type="OrthoDB" id="2116389at2759"/>
<feature type="transmembrane region" description="Helical" evidence="8">
    <location>
        <begin position="181"/>
        <end position="198"/>
    </location>
</feature>
<dbReference type="PANTHER" id="PTHR31806">
    <property type="entry name" value="PURINE-CYTOSINE PERMEASE FCY2-RELATED"/>
    <property type="match status" value="1"/>
</dbReference>
<dbReference type="EMBL" id="MU157861">
    <property type="protein sequence ID" value="KAF9527464.1"/>
    <property type="molecule type" value="Genomic_DNA"/>
</dbReference>
<dbReference type="InterPro" id="IPR001248">
    <property type="entry name" value="Pur-cyt_permease"/>
</dbReference>
<comment type="similarity">
    <text evidence="2 7">Belongs to the purine-cytosine permease (2.A.39) family.</text>
</comment>
<keyword evidence="5 8" id="KW-1133">Transmembrane helix</keyword>
<keyword evidence="10" id="KW-1185">Reference proteome</keyword>
<feature type="transmembrane region" description="Helical" evidence="8">
    <location>
        <begin position="375"/>
        <end position="396"/>
    </location>
</feature>
<evidence type="ECO:0000256" key="8">
    <source>
        <dbReference type="SAM" id="Phobius"/>
    </source>
</evidence>
<dbReference type="Gene3D" id="1.10.4160.10">
    <property type="entry name" value="Hydantoin permease"/>
    <property type="match status" value="1"/>
</dbReference>
<feature type="transmembrane region" description="Helical" evidence="8">
    <location>
        <begin position="416"/>
        <end position="435"/>
    </location>
</feature>
<organism evidence="9 10">
    <name type="scientific">Crepidotus variabilis</name>
    <dbReference type="NCBI Taxonomy" id="179855"/>
    <lineage>
        <taxon>Eukaryota</taxon>
        <taxon>Fungi</taxon>
        <taxon>Dikarya</taxon>
        <taxon>Basidiomycota</taxon>
        <taxon>Agaricomycotina</taxon>
        <taxon>Agaricomycetes</taxon>
        <taxon>Agaricomycetidae</taxon>
        <taxon>Agaricales</taxon>
        <taxon>Agaricineae</taxon>
        <taxon>Crepidotaceae</taxon>
        <taxon>Crepidotus</taxon>
    </lineage>
</organism>
<dbReference type="PIRSF" id="PIRSF002744">
    <property type="entry name" value="Pur-cyt_permease"/>
    <property type="match status" value="1"/>
</dbReference>
<comment type="subcellular location">
    <subcellularLocation>
        <location evidence="1">Membrane</location>
        <topology evidence="1">Multi-pass membrane protein</topology>
    </subcellularLocation>
</comment>
<feature type="transmembrane region" description="Helical" evidence="8">
    <location>
        <begin position="120"/>
        <end position="142"/>
    </location>
</feature>
<keyword evidence="4 8" id="KW-0812">Transmembrane</keyword>
<name>A0A9P6JPA2_9AGAR</name>